<keyword evidence="2" id="KW-0472">Membrane</keyword>
<feature type="transmembrane region" description="Helical" evidence="2">
    <location>
        <begin position="67"/>
        <end position="93"/>
    </location>
</feature>
<gene>
    <name evidence="3" type="ORF">KDA27_23515</name>
</gene>
<reference evidence="3" key="2">
    <citation type="journal article" date="2021" name="Microbiome">
        <title>Successional dynamics and alternative stable states in a saline activated sludge microbial community over 9 years.</title>
        <authorList>
            <person name="Wang Y."/>
            <person name="Ye J."/>
            <person name="Ju F."/>
            <person name="Liu L."/>
            <person name="Boyd J.A."/>
            <person name="Deng Y."/>
            <person name="Parks D.H."/>
            <person name="Jiang X."/>
            <person name="Yin X."/>
            <person name="Woodcroft B.J."/>
            <person name="Tyson G.W."/>
            <person name="Hugenholtz P."/>
            <person name="Polz M.F."/>
            <person name="Zhang T."/>
        </authorList>
    </citation>
    <scope>NUCLEOTIDE SEQUENCE</scope>
    <source>
        <strain evidence="3">HKST-UBA02</strain>
    </source>
</reference>
<proteinExistence type="predicted"/>
<feature type="region of interest" description="Disordered" evidence="1">
    <location>
        <begin position="191"/>
        <end position="255"/>
    </location>
</feature>
<name>A0A956SFH1_UNCEI</name>
<reference evidence="3" key="1">
    <citation type="submission" date="2020-04" db="EMBL/GenBank/DDBJ databases">
        <authorList>
            <person name="Zhang T."/>
        </authorList>
    </citation>
    <scope>NUCLEOTIDE SEQUENCE</scope>
    <source>
        <strain evidence="3">HKST-UBA02</strain>
    </source>
</reference>
<protein>
    <submittedName>
        <fullName evidence="3">DUF2254 domain-containing protein</fullName>
    </submittedName>
</protein>
<feature type="transmembrane region" description="Helical" evidence="2">
    <location>
        <begin position="20"/>
        <end position="40"/>
    </location>
</feature>
<dbReference type="Pfam" id="PF10011">
    <property type="entry name" value="DUF2254"/>
    <property type="match status" value="1"/>
</dbReference>
<evidence type="ECO:0000256" key="2">
    <source>
        <dbReference type="SAM" id="Phobius"/>
    </source>
</evidence>
<feature type="compositionally biased region" description="Basic and acidic residues" evidence="1">
    <location>
        <begin position="220"/>
        <end position="243"/>
    </location>
</feature>
<comment type="caution">
    <text evidence="3">The sequence shown here is derived from an EMBL/GenBank/DDBJ whole genome shotgun (WGS) entry which is preliminary data.</text>
</comment>
<accession>A0A956SFH1</accession>
<feature type="transmembrane region" description="Helical" evidence="2">
    <location>
        <begin position="113"/>
        <end position="132"/>
    </location>
</feature>
<organism evidence="3 4">
    <name type="scientific">Eiseniibacteriota bacterium</name>
    <dbReference type="NCBI Taxonomy" id="2212470"/>
    <lineage>
        <taxon>Bacteria</taxon>
        <taxon>Candidatus Eiseniibacteriota</taxon>
    </lineage>
</organism>
<evidence type="ECO:0000313" key="3">
    <source>
        <dbReference type="EMBL" id="MCA9758782.1"/>
    </source>
</evidence>
<keyword evidence="2" id="KW-1133">Transmembrane helix</keyword>
<dbReference type="Proteomes" id="UP000739538">
    <property type="component" value="Unassembled WGS sequence"/>
</dbReference>
<evidence type="ECO:0000256" key="1">
    <source>
        <dbReference type="SAM" id="MobiDB-lite"/>
    </source>
</evidence>
<dbReference type="AlphaFoldDB" id="A0A956SFH1"/>
<keyword evidence="2" id="KW-0812">Transmembrane</keyword>
<evidence type="ECO:0000313" key="4">
    <source>
        <dbReference type="Proteomes" id="UP000739538"/>
    </source>
</evidence>
<feature type="transmembrane region" description="Helical" evidence="2">
    <location>
        <begin position="139"/>
        <end position="160"/>
    </location>
</feature>
<dbReference type="InterPro" id="IPR018723">
    <property type="entry name" value="DUF2254_membrane"/>
</dbReference>
<dbReference type="EMBL" id="JAGQHS010000211">
    <property type="protein sequence ID" value="MCA9758782.1"/>
    <property type="molecule type" value="Genomic_DNA"/>
</dbReference>
<sequence length="503" mass="54570">MIPKTWLGRILSFWDDLRSSYWFVPLLMSIGGSIGALVLLDLDRRNEPAFGDFFGSFSLSSEATRSVLSTITGSVITVTGVVFSITVVALTLASSQFGPRLLRGFLRDRSNQFVLGTFVSTFLFNLIVLRGVKNDHPPILASTVAVLLAVGSVFILIYFIHHVTTSIQAPSVIASVGRELVSAVERFTLEEPAEPADDAGHSPSRSLDRTLDEPDAAGRGMREAGIGERDRRSPDPHAHDAEPQGRSGRHAQGATVRSRSAGFLRVIDHSGLVDLAKENDLFVEVVVRPGEFVPLDRVLAVVHGASETGPGSTGTKAGLSDDDWDDIRGAFVLGDRRTEIQDPSLLVDQLVEMGARALSPGVNDPHTAIQCLGRLGDGVGRLGARYWPAFRHRDDDGQVRVVLPRTEFADFAWRSFAPFRQYGAGDPTVVVALVEAAGLAAARCIREADRDALQEVVDEMLDAGLARDSISPSDRRQIESARERFAFRVQVAPSSDQGIKPQQ</sequence>